<keyword evidence="3" id="KW-1185">Reference proteome</keyword>
<proteinExistence type="predicted"/>
<name>A0ABX8XBI5_SHEPU</name>
<dbReference type="EMBL" id="CP080635">
    <property type="protein sequence ID" value="QYX72788.1"/>
    <property type="molecule type" value="Genomic_DNA"/>
</dbReference>
<accession>A0ABX8XBI5</accession>
<dbReference type="InterPro" id="IPR056133">
    <property type="entry name" value="DUF7716"/>
</dbReference>
<dbReference type="RefSeq" id="WP_025007946.1">
    <property type="nucleotide sequence ID" value="NZ_BMPK01000007.1"/>
</dbReference>
<feature type="domain" description="DUF7716" evidence="1">
    <location>
        <begin position="39"/>
        <end position="116"/>
    </location>
</feature>
<dbReference type="GeneID" id="67445408"/>
<dbReference type="Pfam" id="PF24832">
    <property type="entry name" value="DUF7716"/>
    <property type="match status" value="1"/>
</dbReference>
<evidence type="ECO:0000313" key="3">
    <source>
        <dbReference type="Proteomes" id="UP000827084"/>
    </source>
</evidence>
<evidence type="ECO:0000313" key="2">
    <source>
        <dbReference type="EMBL" id="QYX72788.1"/>
    </source>
</evidence>
<evidence type="ECO:0000259" key="1">
    <source>
        <dbReference type="Pfam" id="PF24832"/>
    </source>
</evidence>
<sequence>MDITPFLGRPESVTGWIDKCISNRGLGYWLVYEDTSQNDDIQLTTTLLPIVGNTNNFSDQEFDEFENSLFKSGYCYFLNMDQIEDVIDNYTMQKAQWTDSELLEAILFYFERDAFICL</sequence>
<gene>
    <name evidence="2" type="ORF">K3G22_19075</name>
</gene>
<dbReference type="Proteomes" id="UP000827084">
    <property type="component" value="Chromosome"/>
</dbReference>
<protein>
    <recommendedName>
        <fullName evidence="1">DUF7716 domain-containing protein</fullName>
    </recommendedName>
</protein>
<organism evidence="2 3">
    <name type="scientific">Shewanella putrefaciens</name>
    <name type="common">Pseudomonas putrefaciens</name>
    <dbReference type="NCBI Taxonomy" id="24"/>
    <lineage>
        <taxon>Bacteria</taxon>
        <taxon>Pseudomonadati</taxon>
        <taxon>Pseudomonadota</taxon>
        <taxon>Gammaproteobacteria</taxon>
        <taxon>Alteromonadales</taxon>
        <taxon>Shewanellaceae</taxon>
        <taxon>Shewanella</taxon>
    </lineage>
</organism>
<reference evidence="2 3" key="1">
    <citation type="submission" date="2021-08" db="EMBL/GenBank/DDBJ databases">
        <title>Shewanella putrefaciens YZ-J, complete genome.</title>
        <authorList>
            <person name="Yi Z."/>
        </authorList>
    </citation>
    <scope>NUCLEOTIDE SEQUENCE [LARGE SCALE GENOMIC DNA]</scope>
    <source>
        <strain evidence="2 3">YZ-J</strain>
    </source>
</reference>